<gene>
    <name evidence="2" type="ORF">NCTC12413_01746</name>
    <name evidence="3" type="ORF">NCTC12413_02703</name>
    <name evidence="1" type="ORF">SAR03_25450</name>
</gene>
<evidence type="ECO:0000313" key="2">
    <source>
        <dbReference type="EMBL" id="SUJ20771.1"/>
    </source>
</evidence>
<dbReference type="EMBL" id="UGZE01000001">
    <property type="protein sequence ID" value="SUJ20771.1"/>
    <property type="molecule type" value="Genomic_DNA"/>
</dbReference>
<evidence type="ECO:0000313" key="5">
    <source>
        <dbReference type="Proteomes" id="UP000321598"/>
    </source>
</evidence>
<sequence length="290" mass="34209">MQKKYTKGSHAKIKTVCPNCLYIKMYTVNKLVNRGFSCIKCSNHISYPEKLMISLLELNNIEYELQKVFEKLPKKRFDFHLPEYNAVIEMHGKQHYEEFKNTRWGKLENIQQSDLIKKNFCNEQKIEYIEVNSSKSDMEYIIKNIESTSLKNIISNYNKKSLNKQMKKISKYENVREIINDYKNGNTIKNITEKYHLNSSTNTANLLMRFGVYEERPAYNLKKVICLNNLKTFDSLTKASKYAGLKSYKKSNSISKVCKGERNVSGKHPETGEPLKWMYYEDYINQQEML</sequence>
<dbReference type="Proteomes" id="UP000321598">
    <property type="component" value="Unassembled WGS sequence"/>
</dbReference>
<reference evidence="3 4" key="1">
    <citation type="submission" date="2018-06" db="EMBL/GenBank/DDBJ databases">
        <authorList>
            <consortium name="Pathogen Informatics"/>
            <person name="Doyle S."/>
        </authorList>
    </citation>
    <scope>NUCLEOTIDE SEQUENCE [LARGE SCALE GENOMIC DNA]</scope>
    <source>
        <strain evidence="3 4">NCTC12413</strain>
    </source>
</reference>
<evidence type="ECO:0000313" key="1">
    <source>
        <dbReference type="EMBL" id="GEQ01508.1"/>
    </source>
</evidence>
<dbReference type="EMBL" id="BKAV01000044">
    <property type="protein sequence ID" value="GEQ01508.1"/>
    <property type="molecule type" value="Genomic_DNA"/>
</dbReference>
<dbReference type="Proteomes" id="UP000254956">
    <property type="component" value="Unassembled WGS sequence"/>
</dbReference>
<proteinExistence type="predicted"/>
<keyword evidence="5" id="KW-1185">Reference proteome</keyword>
<protein>
    <submittedName>
        <fullName evidence="3">Uncharacterized protein</fullName>
    </submittedName>
</protein>
<dbReference type="Gene3D" id="3.40.960.10">
    <property type="entry name" value="VSR Endonuclease"/>
    <property type="match status" value="1"/>
</dbReference>
<dbReference type="EMBL" id="UGZE01000002">
    <property type="protein sequence ID" value="SUJ61394.1"/>
    <property type="molecule type" value="Genomic_DNA"/>
</dbReference>
<accession>A0A380D6U3</accession>
<reference evidence="1 5" key="2">
    <citation type="submission" date="2019-07" db="EMBL/GenBank/DDBJ databases">
        <title>Whole genome shotgun sequence of Staphylococcus arlettae NBRC 109765.</title>
        <authorList>
            <person name="Hosoyama A."/>
            <person name="Uohara A."/>
            <person name="Ohji S."/>
            <person name="Ichikawa N."/>
        </authorList>
    </citation>
    <scope>NUCLEOTIDE SEQUENCE [LARGE SCALE GENOMIC DNA]</scope>
    <source>
        <strain evidence="1 5">NBRC 109765</strain>
    </source>
</reference>
<organism evidence="3 4">
    <name type="scientific">Staphylococcus arlettae</name>
    <dbReference type="NCBI Taxonomy" id="29378"/>
    <lineage>
        <taxon>Bacteria</taxon>
        <taxon>Bacillati</taxon>
        <taxon>Bacillota</taxon>
        <taxon>Bacilli</taxon>
        <taxon>Bacillales</taxon>
        <taxon>Staphylococcaceae</taxon>
        <taxon>Staphylococcus</taxon>
    </lineage>
</organism>
<evidence type="ECO:0000313" key="4">
    <source>
        <dbReference type="Proteomes" id="UP000254956"/>
    </source>
</evidence>
<name>A0A380D6U3_9STAP</name>
<evidence type="ECO:0000313" key="3">
    <source>
        <dbReference type="EMBL" id="SUJ61394.1"/>
    </source>
</evidence>
<dbReference type="AlphaFoldDB" id="A0A380D6U3"/>